<keyword evidence="9" id="KW-1185">Reference proteome</keyword>
<dbReference type="InterPro" id="IPR050494">
    <property type="entry name" value="Ser_Thr_dual-spec_kinase"/>
</dbReference>
<accession>A0A4W6CU33</accession>
<dbReference type="GeneTree" id="ENSGT00970000198029"/>
<feature type="binding site" evidence="6">
    <location>
        <position position="47"/>
    </location>
    <ligand>
        <name>ATP</name>
        <dbReference type="ChEBI" id="CHEBI:30616"/>
    </ligand>
</feature>
<evidence type="ECO:0000259" key="7">
    <source>
        <dbReference type="PROSITE" id="PS50011"/>
    </source>
</evidence>
<dbReference type="AlphaFoldDB" id="A0A4W6CU33"/>
<dbReference type="PROSITE" id="PS00107">
    <property type="entry name" value="PROTEIN_KINASE_ATP"/>
    <property type="match status" value="1"/>
</dbReference>
<dbReference type="Proteomes" id="UP000314980">
    <property type="component" value="Unassembled WGS sequence"/>
</dbReference>
<dbReference type="Ensembl" id="ENSLCAT00010016222.1">
    <property type="protein sequence ID" value="ENSLCAP00010015874.1"/>
    <property type="gene ID" value="ENSLCAG00010007564.1"/>
</dbReference>
<dbReference type="Gene3D" id="3.30.200.20">
    <property type="entry name" value="Phosphorylase Kinase, domain 1"/>
    <property type="match status" value="1"/>
</dbReference>
<evidence type="ECO:0000256" key="2">
    <source>
        <dbReference type="ARBA" id="ARBA00022679"/>
    </source>
</evidence>
<dbReference type="InterPro" id="IPR011009">
    <property type="entry name" value="Kinase-like_dom_sf"/>
</dbReference>
<evidence type="ECO:0000256" key="5">
    <source>
        <dbReference type="ARBA" id="ARBA00022840"/>
    </source>
</evidence>
<keyword evidence="5 6" id="KW-0067">ATP-binding</keyword>
<dbReference type="SUPFAM" id="SSF56112">
    <property type="entry name" value="Protein kinase-like (PK-like)"/>
    <property type="match status" value="1"/>
</dbReference>
<dbReference type="InterPro" id="IPR000719">
    <property type="entry name" value="Prot_kinase_dom"/>
</dbReference>
<feature type="domain" description="Protein kinase" evidence="7">
    <location>
        <begin position="18"/>
        <end position="78"/>
    </location>
</feature>
<dbReference type="PANTHER" id="PTHR24058">
    <property type="entry name" value="DUAL SPECIFICITY PROTEIN KINASE"/>
    <property type="match status" value="1"/>
</dbReference>
<protein>
    <recommendedName>
        <fullName evidence="7">Protein kinase domain-containing protein</fullName>
    </recommendedName>
</protein>
<evidence type="ECO:0000256" key="4">
    <source>
        <dbReference type="ARBA" id="ARBA00022777"/>
    </source>
</evidence>
<dbReference type="GO" id="GO:0004674">
    <property type="term" value="F:protein serine/threonine kinase activity"/>
    <property type="evidence" value="ECO:0007669"/>
    <property type="project" value="UniProtKB-KW"/>
</dbReference>
<evidence type="ECO:0000313" key="9">
    <source>
        <dbReference type="Proteomes" id="UP000314980"/>
    </source>
</evidence>
<proteinExistence type="predicted"/>
<reference evidence="8" key="3">
    <citation type="submission" date="2025-09" db="UniProtKB">
        <authorList>
            <consortium name="Ensembl"/>
        </authorList>
    </citation>
    <scope>IDENTIFICATION</scope>
</reference>
<keyword evidence="3 6" id="KW-0547">Nucleotide-binding</keyword>
<evidence type="ECO:0000256" key="3">
    <source>
        <dbReference type="ARBA" id="ARBA00022741"/>
    </source>
</evidence>
<keyword evidence="2" id="KW-0808">Transferase</keyword>
<dbReference type="InterPro" id="IPR017441">
    <property type="entry name" value="Protein_kinase_ATP_BS"/>
</dbReference>
<evidence type="ECO:0000256" key="6">
    <source>
        <dbReference type="PROSITE-ProRule" id="PRU10141"/>
    </source>
</evidence>
<name>A0A4W6CU33_LATCA</name>
<keyword evidence="4" id="KW-0418">Kinase</keyword>
<reference evidence="8" key="2">
    <citation type="submission" date="2025-08" db="UniProtKB">
        <authorList>
            <consortium name="Ensembl"/>
        </authorList>
    </citation>
    <scope>IDENTIFICATION</scope>
</reference>
<evidence type="ECO:0000256" key="1">
    <source>
        <dbReference type="ARBA" id="ARBA00022527"/>
    </source>
</evidence>
<keyword evidence="1" id="KW-0723">Serine/threonine-protein kinase</keyword>
<dbReference type="InParanoid" id="A0A4W6CU33"/>
<evidence type="ECO:0000313" key="8">
    <source>
        <dbReference type="Ensembl" id="ENSLCAP00010015874.1"/>
    </source>
</evidence>
<organism evidence="8 9">
    <name type="scientific">Lates calcarifer</name>
    <name type="common">Barramundi</name>
    <name type="synonym">Holocentrus calcarifer</name>
    <dbReference type="NCBI Taxonomy" id="8187"/>
    <lineage>
        <taxon>Eukaryota</taxon>
        <taxon>Metazoa</taxon>
        <taxon>Chordata</taxon>
        <taxon>Craniata</taxon>
        <taxon>Vertebrata</taxon>
        <taxon>Euteleostomi</taxon>
        <taxon>Actinopterygii</taxon>
        <taxon>Neopterygii</taxon>
        <taxon>Teleostei</taxon>
        <taxon>Neoteleostei</taxon>
        <taxon>Acanthomorphata</taxon>
        <taxon>Carangaria</taxon>
        <taxon>Carangaria incertae sedis</taxon>
        <taxon>Centropomidae</taxon>
        <taxon>Lates</taxon>
    </lineage>
</organism>
<dbReference type="GO" id="GO:0005524">
    <property type="term" value="F:ATP binding"/>
    <property type="evidence" value="ECO:0007669"/>
    <property type="project" value="UniProtKB-UniRule"/>
</dbReference>
<sequence length="78" mass="8465">FVLTGIVIKTGDILNGRYHVLDVLGEGCFGKVTKCEDIHTEQVVAIKTLKTQESHRHVGSGLRPHFPVPLLPPVHGTG</sequence>
<reference evidence="9" key="1">
    <citation type="submission" date="2015-09" db="EMBL/GenBank/DDBJ databases">
        <authorList>
            <person name="Sai Rama Sridatta P."/>
        </authorList>
    </citation>
    <scope>NUCLEOTIDE SEQUENCE [LARGE SCALE GENOMIC DNA]</scope>
</reference>
<dbReference type="PROSITE" id="PS50011">
    <property type="entry name" value="PROTEIN_KINASE_DOM"/>
    <property type="match status" value="1"/>
</dbReference>